<keyword evidence="1" id="KW-0812">Transmembrane</keyword>
<dbReference type="Proteomes" id="UP000440224">
    <property type="component" value="Unassembled WGS sequence"/>
</dbReference>
<evidence type="ECO:0000256" key="1">
    <source>
        <dbReference type="SAM" id="Phobius"/>
    </source>
</evidence>
<dbReference type="AlphaFoldDB" id="A0A6N7Q071"/>
<evidence type="ECO:0000313" key="3">
    <source>
        <dbReference type="EMBL" id="MRG97643.1"/>
    </source>
</evidence>
<proteinExistence type="predicted"/>
<dbReference type="EMBL" id="WJIE01000019">
    <property type="protein sequence ID" value="MRG97643.1"/>
    <property type="molecule type" value="Genomic_DNA"/>
</dbReference>
<gene>
    <name evidence="3" type="ORF">GF068_37820</name>
</gene>
<sequence length="490" mass="52109">MRAAGVFAWAFSTSMVLTSPADAFPGFYVGRAEAKLESGAASVVLARSGTRTVVSMQNDYAGPAEAFVMVVPVPVVLSADAVKTLPKGLFERLDVISAPRLVESWQQDPCTYADITSGLAFAPSGEGPPPDVGLVGAGMQGRRVEVEAKFTVGEYDVVILGAEDPRGLDAWLVDHGYPLPRDAAQALRPYVEAGMKFFVAKVDASKIDLRDGRAVLSPLRFEYDEETLRLPARLGFVNAAGAQDLVVHVLAQDRYEVANHRNVTIPTNIEVEEAARARFGEFYAALFDATLEKNPGVIVTEYAWDTGSCDPCPGPVLSAEEQRLLGAPPGMLVHTRLHAHYGKDELGEDLVFRVAPPIQGGRGGEGQAAVPAEVSTFQGRYILRHRWQGPVTCPNPDYDIWGGPPSGDRASVKVAAGPFDVTRGEVDLSTMVLDSVPAAGIVAAPRPEPVGAGRRFLLGLGLGAGAGLFGTIGVVLAATRSRRGLRRNAQ</sequence>
<keyword evidence="4" id="KW-1185">Reference proteome</keyword>
<dbReference type="RefSeq" id="WP_153824420.1">
    <property type="nucleotide sequence ID" value="NZ_WJIE01000019.1"/>
</dbReference>
<keyword evidence="2" id="KW-0732">Signal</keyword>
<dbReference type="Pfam" id="PF10092">
    <property type="entry name" value="DUF2330"/>
    <property type="match status" value="1"/>
</dbReference>
<protein>
    <submittedName>
        <fullName evidence="3">DUF2330 domain-containing protein</fullName>
    </submittedName>
</protein>
<accession>A0A6N7Q071</accession>
<name>A0A6N7Q071_9BACT</name>
<keyword evidence="1" id="KW-1133">Transmembrane helix</keyword>
<evidence type="ECO:0000313" key="4">
    <source>
        <dbReference type="Proteomes" id="UP000440224"/>
    </source>
</evidence>
<feature type="transmembrane region" description="Helical" evidence="1">
    <location>
        <begin position="456"/>
        <end position="478"/>
    </location>
</feature>
<reference evidence="3 4" key="1">
    <citation type="submission" date="2019-10" db="EMBL/GenBank/DDBJ databases">
        <title>A soil myxobacterium in the family Polyangiaceae.</title>
        <authorList>
            <person name="Li Y."/>
            <person name="Wang J."/>
        </authorList>
    </citation>
    <scope>NUCLEOTIDE SEQUENCE [LARGE SCALE GENOMIC DNA]</scope>
    <source>
        <strain evidence="3 4">DSM 14734</strain>
    </source>
</reference>
<organism evidence="3 4">
    <name type="scientific">Polyangium spumosum</name>
    <dbReference type="NCBI Taxonomy" id="889282"/>
    <lineage>
        <taxon>Bacteria</taxon>
        <taxon>Pseudomonadati</taxon>
        <taxon>Myxococcota</taxon>
        <taxon>Polyangia</taxon>
        <taxon>Polyangiales</taxon>
        <taxon>Polyangiaceae</taxon>
        <taxon>Polyangium</taxon>
    </lineage>
</organism>
<dbReference type="InterPro" id="IPR019283">
    <property type="entry name" value="DUF2330"/>
</dbReference>
<dbReference type="OrthoDB" id="9759899at2"/>
<evidence type="ECO:0000256" key="2">
    <source>
        <dbReference type="SAM" id="SignalP"/>
    </source>
</evidence>
<feature type="signal peptide" evidence="2">
    <location>
        <begin position="1"/>
        <end position="23"/>
    </location>
</feature>
<feature type="chain" id="PRO_5027089064" evidence="2">
    <location>
        <begin position="24"/>
        <end position="490"/>
    </location>
</feature>
<comment type="caution">
    <text evidence="3">The sequence shown here is derived from an EMBL/GenBank/DDBJ whole genome shotgun (WGS) entry which is preliminary data.</text>
</comment>
<keyword evidence="1" id="KW-0472">Membrane</keyword>